<dbReference type="CDD" id="cd17040">
    <property type="entry name" value="Ubl_MoaD_like"/>
    <property type="match status" value="1"/>
</dbReference>
<dbReference type="SUPFAM" id="SSF54285">
    <property type="entry name" value="MoaD/ThiS"/>
    <property type="match status" value="1"/>
</dbReference>
<dbReference type="InterPro" id="IPR003749">
    <property type="entry name" value="ThiS/MoaD-like"/>
</dbReference>
<sequence length="74" mass="8020">MLITIKLFASFRDGRFKVATREVADGATVADVLRSLEIDEPEVGMMFVRARHVDVDRVLAAGETLSVFPLVGGG</sequence>
<dbReference type="InterPro" id="IPR012675">
    <property type="entry name" value="Beta-grasp_dom_sf"/>
</dbReference>
<dbReference type="OrthoDB" id="9801945at2"/>
<comment type="caution">
    <text evidence="1">The sequence shown here is derived from an EMBL/GenBank/DDBJ whole genome shotgun (WGS) entry which is preliminary data.</text>
</comment>
<dbReference type="EMBL" id="SJFN01000011">
    <property type="protein sequence ID" value="TBW38428.1"/>
    <property type="molecule type" value="Genomic_DNA"/>
</dbReference>
<name>A0A4Q9VRA9_9HYPH</name>
<dbReference type="Gene3D" id="3.10.20.30">
    <property type="match status" value="1"/>
</dbReference>
<dbReference type="AlphaFoldDB" id="A0A4Q9VRA9"/>
<reference evidence="1 2" key="1">
    <citation type="submission" date="2019-02" db="EMBL/GenBank/DDBJ databases">
        <title>Siculibacillus lacustris gen. nov., sp. nov., a new rosette-forming bacterium isolated from a freshwater crater lake (Lake St. Ana, Romania).</title>
        <authorList>
            <person name="Felfoldi T."/>
            <person name="Marton Z."/>
            <person name="Szabo A."/>
            <person name="Mentes A."/>
            <person name="Boka K."/>
            <person name="Marialigeti K."/>
            <person name="Mathe I."/>
            <person name="Koncz M."/>
            <person name="Schumann P."/>
            <person name="Toth E."/>
        </authorList>
    </citation>
    <scope>NUCLEOTIDE SEQUENCE [LARGE SCALE GENOMIC DNA]</scope>
    <source>
        <strain evidence="1 2">SA-279</strain>
    </source>
</reference>
<accession>A0A4Q9VRA9</accession>
<proteinExistence type="predicted"/>
<dbReference type="InterPro" id="IPR016155">
    <property type="entry name" value="Mopterin_synth/thiamin_S_b"/>
</dbReference>
<evidence type="ECO:0000313" key="1">
    <source>
        <dbReference type="EMBL" id="TBW38428.1"/>
    </source>
</evidence>
<organism evidence="1 2">
    <name type="scientific">Siculibacillus lacustris</name>
    <dbReference type="NCBI Taxonomy" id="1549641"/>
    <lineage>
        <taxon>Bacteria</taxon>
        <taxon>Pseudomonadati</taxon>
        <taxon>Pseudomonadota</taxon>
        <taxon>Alphaproteobacteria</taxon>
        <taxon>Hyphomicrobiales</taxon>
        <taxon>Ancalomicrobiaceae</taxon>
        <taxon>Siculibacillus</taxon>
    </lineage>
</organism>
<dbReference type="Proteomes" id="UP000292781">
    <property type="component" value="Unassembled WGS sequence"/>
</dbReference>
<protein>
    <submittedName>
        <fullName evidence="1">MoaD/ThiS family protein</fullName>
    </submittedName>
</protein>
<gene>
    <name evidence="1" type="ORF">EYW49_09155</name>
</gene>
<dbReference type="Pfam" id="PF02597">
    <property type="entry name" value="ThiS"/>
    <property type="match status" value="1"/>
</dbReference>
<dbReference type="RefSeq" id="WP_131308598.1">
    <property type="nucleotide sequence ID" value="NZ_SJFN01000011.1"/>
</dbReference>
<evidence type="ECO:0000313" key="2">
    <source>
        <dbReference type="Proteomes" id="UP000292781"/>
    </source>
</evidence>
<keyword evidence="2" id="KW-1185">Reference proteome</keyword>